<protein>
    <submittedName>
        <fullName evidence="1">Uncharacterized protein</fullName>
    </submittedName>
</protein>
<evidence type="ECO:0000313" key="2">
    <source>
        <dbReference type="Proteomes" id="UP001177140"/>
    </source>
</evidence>
<dbReference type="EMBL" id="JAJJMA010023964">
    <property type="protein sequence ID" value="MCL7023588.1"/>
    <property type="molecule type" value="Genomic_DNA"/>
</dbReference>
<organism evidence="1 2">
    <name type="scientific">Papaver nudicaule</name>
    <name type="common">Iceland poppy</name>
    <dbReference type="NCBI Taxonomy" id="74823"/>
    <lineage>
        <taxon>Eukaryota</taxon>
        <taxon>Viridiplantae</taxon>
        <taxon>Streptophyta</taxon>
        <taxon>Embryophyta</taxon>
        <taxon>Tracheophyta</taxon>
        <taxon>Spermatophyta</taxon>
        <taxon>Magnoliopsida</taxon>
        <taxon>Ranunculales</taxon>
        <taxon>Papaveraceae</taxon>
        <taxon>Papaveroideae</taxon>
        <taxon>Papaver</taxon>
    </lineage>
</organism>
<comment type="caution">
    <text evidence="1">The sequence shown here is derived from an EMBL/GenBank/DDBJ whole genome shotgun (WGS) entry which is preliminary data.</text>
</comment>
<dbReference type="AlphaFoldDB" id="A0AA41RWX2"/>
<accession>A0AA41RWX2</accession>
<evidence type="ECO:0000313" key="1">
    <source>
        <dbReference type="EMBL" id="MCL7023588.1"/>
    </source>
</evidence>
<dbReference type="Proteomes" id="UP001177140">
    <property type="component" value="Unassembled WGS sequence"/>
</dbReference>
<gene>
    <name evidence="1" type="ORF">MKW94_025341</name>
</gene>
<name>A0AA41RWX2_PAPNU</name>
<dbReference type="PANTHER" id="PTHR45295">
    <property type="entry name" value="CHAPERONE PROTEIN DNAJ C76, CHLOROPLASTIC"/>
    <property type="match status" value="1"/>
</dbReference>
<keyword evidence="2" id="KW-1185">Reference proteome</keyword>
<proteinExistence type="predicted"/>
<reference evidence="1" key="1">
    <citation type="submission" date="2022-03" db="EMBL/GenBank/DDBJ databases">
        <title>A functionally conserved STORR gene fusion in Papaver species that diverged 16.8 million years ago.</title>
        <authorList>
            <person name="Catania T."/>
        </authorList>
    </citation>
    <scope>NUCLEOTIDE SEQUENCE</scope>
    <source>
        <strain evidence="1">S-191538</strain>
    </source>
</reference>
<sequence>MPSTSLFCYVPTSSTIFRRPSNSNEYYIYSPRTTRKFKFNSLKFEDIKGLTGQPIYSSRFGMESEYRSVFVDEVKFVGCLKCALFVEKHSLLNQLLLIGRIPKIKSKKLYSHARLTAFVCSYQSILMVEKSDQDSLELLMSKQLRALLRMSTGNSVGACVSNIFVDKKFQSRFYEGKHKASDTIFKTLLLIAGKTTQPYTNKLRDAVEVR</sequence>
<dbReference type="PANTHER" id="PTHR45295:SF1">
    <property type="entry name" value="CHAPERONE PROTEIN DNAJ C76, CHLOROPLASTIC"/>
    <property type="match status" value="1"/>
</dbReference>